<keyword evidence="2" id="KW-1185">Reference proteome</keyword>
<evidence type="ECO:0000313" key="1">
    <source>
        <dbReference type="EMBL" id="EAZ93739.1"/>
    </source>
</evidence>
<name>A3IIV7_9CHRO</name>
<proteinExistence type="predicted"/>
<gene>
    <name evidence="1" type="ORF">CY0110_18127</name>
</gene>
<reference evidence="1 2" key="1">
    <citation type="submission" date="2007-03" db="EMBL/GenBank/DDBJ databases">
        <authorList>
            <person name="Stal L."/>
            <person name="Ferriera S."/>
            <person name="Johnson J."/>
            <person name="Kravitz S."/>
            <person name="Beeson K."/>
            <person name="Sutton G."/>
            <person name="Rogers Y.-H."/>
            <person name="Friedman R."/>
            <person name="Frazier M."/>
            <person name="Venter J.C."/>
        </authorList>
    </citation>
    <scope>NUCLEOTIDE SEQUENCE [LARGE SCALE GENOMIC DNA]</scope>
    <source>
        <strain evidence="1 2">CCY0110</strain>
    </source>
</reference>
<comment type="caution">
    <text evidence="1">The sequence shown here is derived from an EMBL/GenBank/DDBJ whole genome shotgun (WGS) entry which is preliminary data.</text>
</comment>
<sequence length="47" mass="5692">MSDLLIIINLRCRLITKKLLFLRIYQSCYLMGNFKVICYKESLLLFF</sequence>
<accession>A3IIV7</accession>
<dbReference type="AlphaFoldDB" id="A3IIV7"/>
<evidence type="ECO:0000313" key="2">
    <source>
        <dbReference type="Proteomes" id="UP000003781"/>
    </source>
</evidence>
<dbReference type="EMBL" id="AAXW01000002">
    <property type="protein sequence ID" value="EAZ93739.1"/>
    <property type="molecule type" value="Genomic_DNA"/>
</dbReference>
<protein>
    <submittedName>
        <fullName evidence="1">Uncharacterized protein</fullName>
    </submittedName>
</protein>
<organism evidence="1 2">
    <name type="scientific">Crocosphaera chwakensis CCY0110</name>
    <dbReference type="NCBI Taxonomy" id="391612"/>
    <lineage>
        <taxon>Bacteria</taxon>
        <taxon>Bacillati</taxon>
        <taxon>Cyanobacteriota</taxon>
        <taxon>Cyanophyceae</taxon>
        <taxon>Oscillatoriophycideae</taxon>
        <taxon>Chroococcales</taxon>
        <taxon>Aphanothecaceae</taxon>
        <taxon>Crocosphaera</taxon>
        <taxon>Crocosphaera chwakensis</taxon>
    </lineage>
</organism>
<dbReference type="Proteomes" id="UP000003781">
    <property type="component" value="Unassembled WGS sequence"/>
</dbReference>